<dbReference type="InterPro" id="IPR008979">
    <property type="entry name" value="Galactose-bd-like_sf"/>
</dbReference>
<evidence type="ECO:0000313" key="2">
    <source>
        <dbReference type="Proteomes" id="UP001207116"/>
    </source>
</evidence>
<organism evidence="1 2">
    <name type="scientific">Lentiprolixibacter aurantiacus</name>
    <dbReference type="NCBI Taxonomy" id="2993939"/>
    <lineage>
        <taxon>Bacteria</taxon>
        <taxon>Pseudomonadati</taxon>
        <taxon>Bacteroidota</taxon>
        <taxon>Flavobacteriia</taxon>
        <taxon>Flavobacteriales</taxon>
        <taxon>Flavobacteriaceae</taxon>
        <taxon>Lentiprolixibacter</taxon>
    </lineage>
</organism>
<reference evidence="1" key="1">
    <citation type="submission" date="2022-11" db="EMBL/GenBank/DDBJ databases">
        <title>The characterization of three novel Bacteroidetes species and genomic analysis of their roles in tidal elemental geochemical cycles.</title>
        <authorList>
            <person name="Ma K.-J."/>
        </authorList>
    </citation>
    <scope>NUCLEOTIDE SEQUENCE</scope>
    <source>
        <strain evidence="1">M415</strain>
    </source>
</reference>
<dbReference type="EMBL" id="JAPFQP010000003">
    <property type="protein sequence ID" value="MCX2719834.1"/>
    <property type="molecule type" value="Genomic_DNA"/>
</dbReference>
<dbReference type="InterPro" id="IPR008964">
    <property type="entry name" value="Invasin/intimin_cell_adhesion"/>
</dbReference>
<dbReference type="RefSeq" id="WP_266012980.1">
    <property type="nucleotide sequence ID" value="NZ_JAPFQP010000003.1"/>
</dbReference>
<name>A0AAE3SNN7_9FLAO</name>
<dbReference type="SUPFAM" id="SSF49785">
    <property type="entry name" value="Galactose-binding domain-like"/>
    <property type="match status" value="1"/>
</dbReference>
<proteinExistence type="predicted"/>
<dbReference type="PROSITE" id="PS51257">
    <property type="entry name" value="PROKAR_LIPOPROTEIN"/>
    <property type="match status" value="1"/>
</dbReference>
<sequence length="476" mass="51148">MKNEKRIYSRLALFLSLIIVVGVGCERDFDFGDDAQFAKFGNNPDIFIDGFSAGLEYLPFAGSKFDAFSVDTDVKYSGEASMRFDVPNAFDPGTSLGFAGAIFPDYGGRDLTGYDALTFWAKASKAETISAIGFGNDFEQSPYRETGSKYLVTKFDLRISTGWTKYIIPIPDPSKLVDETGMFWYAEGPDANGDGYTFWIDELKFEKLGTIAQPQPAIFNGVDGTGVNLVGTERQISGTTQTFNLANGVNETVFAAPAYFDFTSSNTSVASVSEIGIISAIGEGVTEITATLAGVRANGSLELTVGEFSFAPTPPARDAEDVKSIFSDAYANATESNFTPGFGGSTTETTILTINGDNVATYFNNNFTGIIFDNTIDASALTTLHVDVFVQEAGTEVGLQIRDIGANQTIETDVNTGNPIGDDKDFRTTLTGLTPGEWTSFDIPLGGDIASQKDNLGALILVGGPNFTLDNIYFYR</sequence>
<evidence type="ECO:0000313" key="1">
    <source>
        <dbReference type="EMBL" id="MCX2719834.1"/>
    </source>
</evidence>
<comment type="caution">
    <text evidence="1">The sequence shown here is derived from an EMBL/GenBank/DDBJ whole genome shotgun (WGS) entry which is preliminary data.</text>
</comment>
<keyword evidence="1" id="KW-0378">Hydrolase</keyword>
<protein>
    <submittedName>
        <fullName evidence="1">Glycosyl hydrolase family 16</fullName>
    </submittedName>
</protein>
<dbReference type="Gene3D" id="2.60.120.430">
    <property type="entry name" value="Galactose-binding lectin"/>
    <property type="match status" value="1"/>
</dbReference>
<gene>
    <name evidence="1" type="ORF">OO016_09490</name>
</gene>
<dbReference type="AlphaFoldDB" id="A0AAE3SNN7"/>
<dbReference type="SUPFAM" id="SSF49373">
    <property type="entry name" value="Invasin/intimin cell-adhesion fragments"/>
    <property type="match status" value="1"/>
</dbReference>
<keyword evidence="2" id="KW-1185">Reference proteome</keyword>
<accession>A0AAE3SNN7</accession>
<dbReference type="Proteomes" id="UP001207116">
    <property type="component" value="Unassembled WGS sequence"/>
</dbReference>
<dbReference type="GO" id="GO:0016787">
    <property type="term" value="F:hydrolase activity"/>
    <property type="evidence" value="ECO:0007669"/>
    <property type="project" value="UniProtKB-KW"/>
</dbReference>
<dbReference type="Gene3D" id="2.60.40.1080">
    <property type="match status" value="1"/>
</dbReference>